<dbReference type="SUPFAM" id="SSF117281">
    <property type="entry name" value="Kelch motif"/>
    <property type="match status" value="2"/>
</dbReference>
<dbReference type="AlphaFoldDB" id="A0A7S3JXB4"/>
<evidence type="ECO:0000256" key="1">
    <source>
        <dbReference type="ARBA" id="ARBA00022441"/>
    </source>
</evidence>
<protein>
    <submittedName>
        <fullName evidence="4">Uncharacterized protein</fullName>
    </submittedName>
</protein>
<keyword evidence="3" id="KW-1133">Transmembrane helix</keyword>
<organism evidence="4">
    <name type="scientific">Aureoumbra lagunensis</name>
    <dbReference type="NCBI Taxonomy" id="44058"/>
    <lineage>
        <taxon>Eukaryota</taxon>
        <taxon>Sar</taxon>
        <taxon>Stramenopiles</taxon>
        <taxon>Ochrophyta</taxon>
        <taxon>Pelagophyceae</taxon>
        <taxon>Pelagomonadales</taxon>
        <taxon>Aureoumbra</taxon>
    </lineage>
</organism>
<keyword evidence="3" id="KW-0472">Membrane</keyword>
<dbReference type="InterPro" id="IPR006652">
    <property type="entry name" value="Kelch_1"/>
</dbReference>
<proteinExistence type="predicted"/>
<keyword evidence="2" id="KW-0677">Repeat</keyword>
<reference evidence="4" key="1">
    <citation type="submission" date="2021-01" db="EMBL/GenBank/DDBJ databases">
        <authorList>
            <person name="Corre E."/>
            <person name="Pelletier E."/>
            <person name="Niang G."/>
            <person name="Scheremetjew M."/>
            <person name="Finn R."/>
            <person name="Kale V."/>
            <person name="Holt S."/>
            <person name="Cochrane G."/>
            <person name="Meng A."/>
            <person name="Brown T."/>
            <person name="Cohen L."/>
        </authorList>
    </citation>
    <scope>NUCLEOTIDE SEQUENCE</scope>
    <source>
        <strain evidence="4">CCMP1510</strain>
    </source>
</reference>
<evidence type="ECO:0000256" key="3">
    <source>
        <dbReference type="SAM" id="Phobius"/>
    </source>
</evidence>
<keyword evidence="1" id="KW-0880">Kelch repeat</keyword>
<sequence length="441" mass="49709">MYDNIEMTVEQQRKLEEGKIAQDTIEPPTPQRLPSILESRHRNGHMIHKCLLLTSCLVAIVAIITLGVVAGTKKKDKNDCNCIFTSSTEDSTSIQNLWYEITPKGKLPPERLAHAAETVSNEYLYIHGGMYGTGNISYNDIWRYHQDTNTWEELQTSGDDIPSRRLHHSMVNINNEQLLIFGGFNVFNTQSHHDSYNDLYSFDLSKLAWKKINANTNNWPTKRGAHDAVYVNGLMYMFGGYESIGSTGHLAEFWSYDPRSNLWTDLTQTDDDTYPVGRIGFTMADGGDGKIYLFGGACSDPSVSDSGQCSDSWKYEPFTNQWTRLYPTGNIPDSRRATHGDIAIYGLLFQYGGVNIQVIDSAPSITMFDDLHVYDPTSNMWMQLYPNYNRDPKPPAVFGHSVSRLGTRLVIFGGRIGSPASPGSNMLWEYEVPTPSSYLHF</sequence>
<dbReference type="Pfam" id="PF24681">
    <property type="entry name" value="Kelch_KLHDC2_KLHL20_DRC7"/>
    <property type="match status" value="1"/>
</dbReference>
<dbReference type="EMBL" id="HBIJ01012853">
    <property type="protein sequence ID" value="CAE0367952.1"/>
    <property type="molecule type" value="Transcribed_RNA"/>
</dbReference>
<evidence type="ECO:0000313" key="4">
    <source>
        <dbReference type="EMBL" id="CAE0367952.1"/>
    </source>
</evidence>
<gene>
    <name evidence="4" type="ORF">ALAG00032_LOCUS8709</name>
</gene>
<dbReference type="SMART" id="SM00612">
    <property type="entry name" value="Kelch"/>
    <property type="match status" value="3"/>
</dbReference>
<keyword evidence="3" id="KW-0812">Transmembrane</keyword>
<dbReference type="InterPro" id="IPR015915">
    <property type="entry name" value="Kelch-typ_b-propeller"/>
</dbReference>
<dbReference type="Gene3D" id="2.120.10.80">
    <property type="entry name" value="Kelch-type beta propeller"/>
    <property type="match status" value="2"/>
</dbReference>
<name>A0A7S3JXB4_9STRA</name>
<dbReference type="PANTHER" id="PTHR46093:SF18">
    <property type="entry name" value="FIBRONECTIN TYPE-III DOMAIN-CONTAINING PROTEIN"/>
    <property type="match status" value="1"/>
</dbReference>
<feature type="transmembrane region" description="Helical" evidence="3">
    <location>
        <begin position="50"/>
        <end position="71"/>
    </location>
</feature>
<evidence type="ECO:0000256" key="2">
    <source>
        <dbReference type="ARBA" id="ARBA00022737"/>
    </source>
</evidence>
<dbReference type="PANTHER" id="PTHR46093">
    <property type="entry name" value="ACYL-COA-BINDING DOMAIN-CONTAINING PROTEIN 5"/>
    <property type="match status" value="1"/>
</dbReference>
<accession>A0A7S3JXB4</accession>